<evidence type="ECO:0000313" key="2">
    <source>
        <dbReference type="EMBL" id="KAK2550170.1"/>
    </source>
</evidence>
<feature type="region of interest" description="Disordered" evidence="1">
    <location>
        <begin position="1"/>
        <end position="52"/>
    </location>
</feature>
<protein>
    <submittedName>
        <fullName evidence="2">Uncharacterized protein</fullName>
    </submittedName>
</protein>
<evidence type="ECO:0000256" key="1">
    <source>
        <dbReference type="SAM" id="MobiDB-lite"/>
    </source>
</evidence>
<comment type="caution">
    <text evidence="2">The sequence shown here is derived from an EMBL/GenBank/DDBJ whole genome shotgun (WGS) entry which is preliminary data.</text>
</comment>
<proteinExistence type="predicted"/>
<dbReference type="AlphaFoldDB" id="A0AAD9PW46"/>
<name>A0AAD9PW46_ACRCE</name>
<sequence length="73" mass="8016">MTSFRNSKIPSRGAPDTLDERDCGMESDEDENNGGLQGSQSKGTSKEGVEKGDSKVILDVFDDHLIQDFHDDL</sequence>
<dbReference type="EMBL" id="JARQWQ010000114">
    <property type="protein sequence ID" value="KAK2550170.1"/>
    <property type="molecule type" value="Genomic_DNA"/>
</dbReference>
<reference evidence="2" key="1">
    <citation type="journal article" date="2023" name="G3 (Bethesda)">
        <title>Whole genome assembly and annotation of the endangered Caribbean coral Acropora cervicornis.</title>
        <authorList>
            <person name="Selwyn J.D."/>
            <person name="Vollmer S.V."/>
        </authorList>
    </citation>
    <scope>NUCLEOTIDE SEQUENCE</scope>
    <source>
        <strain evidence="2">K2</strain>
    </source>
</reference>
<reference evidence="2" key="2">
    <citation type="journal article" date="2023" name="Science">
        <title>Genomic signatures of disease resistance in endangered staghorn corals.</title>
        <authorList>
            <person name="Vollmer S.V."/>
            <person name="Selwyn J.D."/>
            <person name="Despard B.A."/>
            <person name="Roesel C.L."/>
        </authorList>
    </citation>
    <scope>NUCLEOTIDE SEQUENCE</scope>
    <source>
        <strain evidence="2">K2</strain>
    </source>
</reference>
<organism evidence="2 3">
    <name type="scientific">Acropora cervicornis</name>
    <name type="common">Staghorn coral</name>
    <dbReference type="NCBI Taxonomy" id="6130"/>
    <lineage>
        <taxon>Eukaryota</taxon>
        <taxon>Metazoa</taxon>
        <taxon>Cnidaria</taxon>
        <taxon>Anthozoa</taxon>
        <taxon>Hexacorallia</taxon>
        <taxon>Scleractinia</taxon>
        <taxon>Astrocoeniina</taxon>
        <taxon>Acroporidae</taxon>
        <taxon>Acropora</taxon>
    </lineage>
</organism>
<evidence type="ECO:0000313" key="3">
    <source>
        <dbReference type="Proteomes" id="UP001249851"/>
    </source>
</evidence>
<dbReference type="Proteomes" id="UP001249851">
    <property type="component" value="Unassembled WGS sequence"/>
</dbReference>
<accession>A0AAD9PW46</accession>
<gene>
    <name evidence="2" type="ORF">P5673_029205</name>
</gene>
<keyword evidence="3" id="KW-1185">Reference proteome</keyword>